<dbReference type="EMBL" id="MK864108">
    <property type="protein sequence ID" value="QJQ91863.1"/>
    <property type="molecule type" value="mRNA"/>
</dbReference>
<dbReference type="AlphaFoldDB" id="A0A6M4FAM8"/>
<feature type="region of interest" description="Disordered" evidence="1">
    <location>
        <begin position="11"/>
        <end position="48"/>
    </location>
</feature>
<name>A0A6M4FAM8_EPICO</name>
<dbReference type="GO" id="GO:0034142">
    <property type="term" value="P:toll-like receptor 4 signaling pathway"/>
    <property type="evidence" value="ECO:0007669"/>
    <property type="project" value="TreeGrafter"/>
</dbReference>
<dbReference type="SUPFAM" id="SSF52200">
    <property type="entry name" value="Toll/Interleukin receptor TIR domain"/>
    <property type="match status" value="1"/>
</dbReference>
<feature type="domain" description="TIR" evidence="2">
    <location>
        <begin position="78"/>
        <end position="216"/>
    </location>
</feature>
<dbReference type="GO" id="GO:0032760">
    <property type="term" value="P:positive regulation of tumor necrosis factor production"/>
    <property type="evidence" value="ECO:0007669"/>
    <property type="project" value="TreeGrafter"/>
</dbReference>
<proteinExistence type="evidence at transcript level"/>
<evidence type="ECO:0000256" key="1">
    <source>
        <dbReference type="SAM" id="MobiDB-lite"/>
    </source>
</evidence>
<dbReference type="SMART" id="SM00255">
    <property type="entry name" value="TIR"/>
    <property type="match status" value="1"/>
</dbReference>
<dbReference type="PROSITE" id="PS50104">
    <property type="entry name" value="TIR"/>
    <property type="match status" value="1"/>
</dbReference>
<dbReference type="Gene3D" id="3.40.50.10140">
    <property type="entry name" value="Toll/interleukin-1 receptor homology (TIR) domain"/>
    <property type="match status" value="1"/>
</dbReference>
<feature type="region of interest" description="Disordered" evidence="1">
    <location>
        <begin position="225"/>
        <end position="252"/>
    </location>
</feature>
<dbReference type="InterPro" id="IPR017279">
    <property type="entry name" value="Tol-interleuk_rcpt_adapt_Tirap"/>
</dbReference>
<dbReference type="PANTHER" id="PTHR22662:SF0">
    <property type="entry name" value="TOLL_INTERLEUKIN-1 RECEPTOR DOMAIN-CONTAINING ADAPTER PROTEIN"/>
    <property type="match status" value="1"/>
</dbReference>
<accession>A0A6M4FAM8</accession>
<dbReference type="GO" id="GO:0005886">
    <property type="term" value="C:plasma membrane"/>
    <property type="evidence" value="ECO:0007669"/>
    <property type="project" value="TreeGrafter"/>
</dbReference>
<dbReference type="GO" id="GO:0035662">
    <property type="term" value="F:Toll-like receptor 4 binding"/>
    <property type="evidence" value="ECO:0007669"/>
    <property type="project" value="TreeGrafter"/>
</dbReference>
<dbReference type="Pfam" id="PF13676">
    <property type="entry name" value="TIR_2"/>
    <property type="match status" value="1"/>
</dbReference>
<reference evidence="3" key="1">
    <citation type="submission" date="2019-04" db="EMBL/GenBank/DDBJ databases">
        <authorList>
            <person name="Han R."/>
            <person name="Li Y.-W."/>
        </authorList>
    </citation>
    <scope>NUCLEOTIDE SEQUENCE</scope>
</reference>
<dbReference type="InterPro" id="IPR035897">
    <property type="entry name" value="Toll_tir_struct_dom_sf"/>
</dbReference>
<protein>
    <submittedName>
        <fullName evidence="3">MyD88 adaptor-like protein</fullName>
    </submittedName>
</protein>
<sequence>MHGWFQKLLKSRASVPAQREQDTKVAKKSVSSVSSASTSSPSTSTSSFLSSSSSLGTAPFKKTSQPQSALSSLLRWSRKYDVFVCHSSVHSDTEEAIRLVSFLEASPQRLRCFLWQRDTCPGGAMSTELCQAVEESHLRALLITPNFLQDDWCIYMMHQALAEGPMSNRLIPLVQNLSRSQYPQELRFFFYIDLSRNPDRGYTLVNKTVLKYLQDLAIKEKELECNTDSSDGPSGESSPKKDNLMLSNDPTETYIPLEVIEKRDKSLSDVCEHHQQ</sequence>
<feature type="compositionally biased region" description="Low complexity" evidence="1">
    <location>
        <begin position="29"/>
        <end position="48"/>
    </location>
</feature>
<dbReference type="GO" id="GO:0005737">
    <property type="term" value="C:cytoplasm"/>
    <property type="evidence" value="ECO:0007669"/>
    <property type="project" value="TreeGrafter"/>
</dbReference>
<dbReference type="PANTHER" id="PTHR22662">
    <property type="entry name" value="TIRAP"/>
    <property type="match status" value="1"/>
</dbReference>
<dbReference type="GO" id="GO:2000343">
    <property type="term" value="P:positive regulation of chemokine (C-X-C motif) ligand 2 production"/>
    <property type="evidence" value="ECO:0007669"/>
    <property type="project" value="TreeGrafter"/>
</dbReference>
<dbReference type="GO" id="GO:0035663">
    <property type="term" value="F:Toll-like receptor 2 binding"/>
    <property type="evidence" value="ECO:0007669"/>
    <property type="project" value="TreeGrafter"/>
</dbReference>
<evidence type="ECO:0000313" key="3">
    <source>
        <dbReference type="EMBL" id="QJQ91863.1"/>
    </source>
</evidence>
<feature type="compositionally biased region" description="Low complexity" evidence="1">
    <location>
        <begin position="228"/>
        <end position="237"/>
    </location>
</feature>
<evidence type="ECO:0000259" key="2">
    <source>
        <dbReference type="PROSITE" id="PS50104"/>
    </source>
</evidence>
<organism evidence="3">
    <name type="scientific">Epinephelus coioides</name>
    <name type="common">Orange-spotted grouper</name>
    <name type="synonym">Epinephelus nebulosus</name>
    <dbReference type="NCBI Taxonomy" id="94232"/>
    <lineage>
        <taxon>Eukaryota</taxon>
        <taxon>Metazoa</taxon>
        <taxon>Chordata</taxon>
        <taxon>Craniata</taxon>
        <taxon>Vertebrata</taxon>
        <taxon>Euteleostomi</taxon>
        <taxon>Actinopterygii</taxon>
        <taxon>Neopterygii</taxon>
        <taxon>Teleostei</taxon>
        <taxon>Neoteleostei</taxon>
        <taxon>Acanthomorphata</taxon>
        <taxon>Eupercaria</taxon>
        <taxon>Perciformes</taxon>
        <taxon>Serranoidei</taxon>
        <taxon>Serranidae</taxon>
        <taxon>Epinephelinae</taxon>
        <taxon>Epinephelini</taxon>
        <taxon>Epinephelus</taxon>
    </lineage>
</organism>
<dbReference type="InterPro" id="IPR000157">
    <property type="entry name" value="TIR_dom"/>
</dbReference>
<dbReference type="GO" id="GO:0043123">
    <property type="term" value="P:positive regulation of canonical NF-kappaB signal transduction"/>
    <property type="evidence" value="ECO:0007669"/>
    <property type="project" value="TreeGrafter"/>
</dbReference>